<protein>
    <recommendedName>
        <fullName evidence="3">Lipoprotein</fullName>
    </recommendedName>
</protein>
<dbReference type="EMBL" id="JALPRF010000001">
    <property type="protein sequence ID" value="MCK8491120.1"/>
    <property type="molecule type" value="Genomic_DNA"/>
</dbReference>
<sequence>MKALTFCLLISFVTGCVTIQSNTKSDAVPTFKRILVVTKMRKAPDSYAQGFVHAFPAGYQVCTVALSPLSFDNPNETIRKQVEACQSEVILTLELSKTGSIDRYHSSDYEYNAEMTSVATGQPFWKAIISANPNLGEQLSPRSVVKRLLNDHILDGKLPSSQSLQAVN</sequence>
<name>A0ABT0HHS9_9BACT</name>
<gene>
    <name evidence="1" type="ORF">M0L20_04605</name>
</gene>
<keyword evidence="2" id="KW-1185">Reference proteome</keyword>
<evidence type="ECO:0000313" key="2">
    <source>
        <dbReference type="Proteomes" id="UP001202180"/>
    </source>
</evidence>
<organism evidence="1 2">
    <name type="scientific">Spirosoma liriopis</name>
    <dbReference type="NCBI Taxonomy" id="2937440"/>
    <lineage>
        <taxon>Bacteria</taxon>
        <taxon>Pseudomonadati</taxon>
        <taxon>Bacteroidota</taxon>
        <taxon>Cytophagia</taxon>
        <taxon>Cytophagales</taxon>
        <taxon>Cytophagaceae</taxon>
        <taxon>Spirosoma</taxon>
    </lineage>
</organism>
<dbReference type="Proteomes" id="UP001202180">
    <property type="component" value="Unassembled WGS sequence"/>
</dbReference>
<reference evidence="1 2" key="1">
    <citation type="submission" date="2022-04" db="EMBL/GenBank/DDBJ databases">
        <title>Spirosoma sp. strain RP8 genome sequencing and assembly.</title>
        <authorList>
            <person name="Jung Y."/>
        </authorList>
    </citation>
    <scope>NUCLEOTIDE SEQUENCE [LARGE SCALE GENOMIC DNA]</scope>
    <source>
        <strain evidence="1 2">RP8</strain>
    </source>
</reference>
<accession>A0ABT0HHS9</accession>
<evidence type="ECO:0008006" key="3">
    <source>
        <dbReference type="Google" id="ProtNLM"/>
    </source>
</evidence>
<evidence type="ECO:0000313" key="1">
    <source>
        <dbReference type="EMBL" id="MCK8491120.1"/>
    </source>
</evidence>
<dbReference type="PROSITE" id="PS51257">
    <property type="entry name" value="PROKAR_LIPOPROTEIN"/>
    <property type="match status" value="1"/>
</dbReference>
<proteinExistence type="predicted"/>
<comment type="caution">
    <text evidence="1">The sequence shown here is derived from an EMBL/GenBank/DDBJ whole genome shotgun (WGS) entry which is preliminary data.</text>
</comment>